<reference evidence="3 4" key="1">
    <citation type="submission" date="2018-12" db="EMBL/GenBank/DDBJ databases">
        <title>Mesorhizobium carbonis sp. nov., isolated from coal mine water.</title>
        <authorList>
            <person name="Xin W."/>
            <person name="Xu Z."/>
            <person name="Xiang F."/>
            <person name="Zhang J."/>
            <person name="Xi L."/>
            <person name="Liu J."/>
        </authorList>
    </citation>
    <scope>NUCLEOTIDE SEQUENCE [LARGE SCALE GENOMIC DNA]</scope>
    <source>
        <strain evidence="3 4">B2.3</strain>
    </source>
</reference>
<dbReference type="Proteomes" id="UP000278398">
    <property type="component" value="Unassembled WGS sequence"/>
</dbReference>
<evidence type="ECO:0000256" key="1">
    <source>
        <dbReference type="SAM" id="MobiDB-lite"/>
    </source>
</evidence>
<evidence type="ECO:0000313" key="3">
    <source>
        <dbReference type="EMBL" id="RST84507.1"/>
    </source>
</evidence>
<dbReference type="EMBL" id="RWKW01000090">
    <property type="protein sequence ID" value="RST84507.1"/>
    <property type="molecule type" value="Genomic_DNA"/>
</dbReference>
<feature type="chain" id="PRO_5018614274" description="Secreted protein" evidence="2">
    <location>
        <begin position="19"/>
        <end position="131"/>
    </location>
</feature>
<dbReference type="RefSeq" id="WP_126701815.1">
    <property type="nucleotide sequence ID" value="NZ_RWKW01000090.1"/>
</dbReference>
<evidence type="ECO:0008006" key="5">
    <source>
        <dbReference type="Google" id="ProtNLM"/>
    </source>
</evidence>
<keyword evidence="4" id="KW-1185">Reference proteome</keyword>
<evidence type="ECO:0000313" key="4">
    <source>
        <dbReference type="Proteomes" id="UP000278398"/>
    </source>
</evidence>
<evidence type="ECO:0000256" key="2">
    <source>
        <dbReference type="SAM" id="SignalP"/>
    </source>
</evidence>
<feature type="region of interest" description="Disordered" evidence="1">
    <location>
        <begin position="112"/>
        <end position="131"/>
    </location>
</feature>
<sequence>MRPLVIAVFCLATWNAIAEEAVAPAADSLWLTGVWGNVPGCAYHKGGSRDDDDSLFVLKSDGLESYVTGCDFLSVQRGNGASVATALCGHEGEDVLTAELVIIRDPWDPEDRTRRVTDAAGNPWAEVEPCE</sequence>
<proteinExistence type="predicted"/>
<gene>
    <name evidence="3" type="ORF">EJC49_20610</name>
</gene>
<dbReference type="OrthoDB" id="8085971at2"/>
<accession>A0A3S0AQ72</accession>
<feature type="signal peptide" evidence="2">
    <location>
        <begin position="1"/>
        <end position="18"/>
    </location>
</feature>
<organism evidence="3 4">
    <name type="scientific">Aquibium carbonis</name>
    <dbReference type="NCBI Taxonomy" id="2495581"/>
    <lineage>
        <taxon>Bacteria</taxon>
        <taxon>Pseudomonadati</taxon>
        <taxon>Pseudomonadota</taxon>
        <taxon>Alphaproteobacteria</taxon>
        <taxon>Hyphomicrobiales</taxon>
        <taxon>Phyllobacteriaceae</taxon>
        <taxon>Aquibium</taxon>
    </lineage>
</organism>
<dbReference type="AlphaFoldDB" id="A0A3S0AQ72"/>
<keyword evidence="2" id="KW-0732">Signal</keyword>
<comment type="caution">
    <text evidence="3">The sequence shown here is derived from an EMBL/GenBank/DDBJ whole genome shotgun (WGS) entry which is preliminary data.</text>
</comment>
<name>A0A3S0AQ72_9HYPH</name>
<protein>
    <recommendedName>
        <fullName evidence="5">Secreted protein</fullName>
    </recommendedName>
</protein>